<evidence type="ECO:0000313" key="2">
    <source>
        <dbReference type="EMBL" id="OVE85632.1"/>
    </source>
</evidence>
<dbReference type="AlphaFoldDB" id="A0A202EBM0"/>
<keyword evidence="1" id="KW-0812">Transmembrane</keyword>
<keyword evidence="1" id="KW-0472">Membrane</keyword>
<keyword evidence="1" id="KW-1133">Transmembrane helix</keyword>
<gene>
    <name evidence="2" type="ORF">B2G88_02055</name>
</gene>
<dbReference type="Pfam" id="PF23959">
    <property type="entry name" value="DUF7288"/>
    <property type="match status" value="1"/>
</dbReference>
<dbReference type="OrthoDB" id="324613at2157"/>
<reference evidence="2 3" key="1">
    <citation type="submission" date="2017-02" db="EMBL/GenBank/DDBJ databases">
        <title>Natronthermophilus aegyptiacus gen. nov.,sp. nov., an aerobic, extremely halophilic alkalithermophilic archaeon isolated from the athalassohaline Wadi An Natrun, Egypt.</title>
        <authorList>
            <person name="Zhao B."/>
        </authorList>
    </citation>
    <scope>NUCLEOTIDE SEQUENCE [LARGE SCALE GENOMIC DNA]</scope>
    <source>
        <strain evidence="2 3">CGMCC 1.3597</strain>
    </source>
</reference>
<name>A0A202EBM0_9EURY</name>
<evidence type="ECO:0000313" key="3">
    <source>
        <dbReference type="Proteomes" id="UP000196084"/>
    </source>
</evidence>
<protein>
    <submittedName>
        <fullName evidence="2">Uncharacterized protein</fullName>
    </submittedName>
</protein>
<organism evidence="2 3">
    <name type="scientific">Natronolimnobius baerhuensis</name>
    <dbReference type="NCBI Taxonomy" id="253108"/>
    <lineage>
        <taxon>Archaea</taxon>
        <taxon>Methanobacteriati</taxon>
        <taxon>Methanobacteriota</taxon>
        <taxon>Stenosarchaea group</taxon>
        <taxon>Halobacteria</taxon>
        <taxon>Halobacteriales</taxon>
        <taxon>Natrialbaceae</taxon>
        <taxon>Natronolimnobius</taxon>
    </lineage>
</organism>
<sequence>MRTNTETDDERGQAYTLEGFIGAMIVLMALLFALQSVVITPTTGGLADRTVQEQIQQEVQDALVVSTQDGDLSATIRDWDEEGGFVGANGPSAPGEDHDTYTVAEFNESVLGGVLEERFADRGWSYNVELHTADGENRTLVYQGSPPSDAVTASYTVSLYDNQEITSGSNEELQNIDSDDRTIPRENEDEQLYAVVEVRVILW</sequence>
<dbReference type="Proteomes" id="UP000196084">
    <property type="component" value="Unassembled WGS sequence"/>
</dbReference>
<comment type="caution">
    <text evidence="2">The sequence shown here is derived from an EMBL/GenBank/DDBJ whole genome shotgun (WGS) entry which is preliminary data.</text>
</comment>
<evidence type="ECO:0000256" key="1">
    <source>
        <dbReference type="SAM" id="Phobius"/>
    </source>
</evidence>
<accession>A0A202EBM0</accession>
<keyword evidence="3" id="KW-1185">Reference proteome</keyword>
<feature type="transmembrane region" description="Helical" evidence="1">
    <location>
        <begin position="20"/>
        <end position="39"/>
    </location>
</feature>
<dbReference type="RefSeq" id="WP_054862181.1">
    <property type="nucleotide sequence ID" value="NZ_MWPH01000001.1"/>
</dbReference>
<dbReference type="InterPro" id="IPR055712">
    <property type="entry name" value="DUF7288"/>
</dbReference>
<dbReference type="EMBL" id="MWPH01000001">
    <property type="protein sequence ID" value="OVE85632.1"/>
    <property type="molecule type" value="Genomic_DNA"/>
</dbReference>
<proteinExistence type="predicted"/>